<comment type="caution">
    <text evidence="2">The sequence shown here is derived from an EMBL/GenBank/DDBJ whole genome shotgun (WGS) entry which is preliminary data.</text>
</comment>
<gene>
    <name evidence="2" type="ORF">C8P64_1953</name>
</gene>
<sequence>MNKLKIIGLYLLGLICIYSFFILHNSKYLSSLIEKAKDFRTNGFFIFLVSGLIEYGLLLTGIFIIIVLTYFIVKKNAT</sequence>
<evidence type="ECO:0000313" key="3">
    <source>
        <dbReference type="Proteomes" id="UP000244174"/>
    </source>
</evidence>
<keyword evidence="1" id="KW-0472">Membrane</keyword>
<protein>
    <submittedName>
        <fullName evidence="2">Uncharacterized protein</fullName>
    </submittedName>
</protein>
<reference evidence="2 3" key="1">
    <citation type="submission" date="2018-04" db="EMBL/GenBank/DDBJ databases">
        <title>Genomic Encyclopedia of Archaeal and Bacterial Type Strains, Phase II (KMG-II): from individual species to whole genera.</title>
        <authorList>
            <person name="Goeker M."/>
        </authorList>
    </citation>
    <scope>NUCLEOTIDE SEQUENCE [LARGE SCALE GENOMIC DNA]</scope>
    <source>
        <strain evidence="2 3">DSM 23082</strain>
    </source>
</reference>
<name>A0A2T6AHZ0_9FLAO</name>
<dbReference type="AlphaFoldDB" id="A0A2T6AHZ0"/>
<accession>A0A2T6AHZ0</accession>
<evidence type="ECO:0000313" key="2">
    <source>
        <dbReference type="EMBL" id="PTX43426.1"/>
    </source>
</evidence>
<feature type="transmembrane region" description="Helical" evidence="1">
    <location>
        <begin position="44"/>
        <end position="73"/>
    </location>
</feature>
<feature type="transmembrane region" description="Helical" evidence="1">
    <location>
        <begin position="7"/>
        <end position="24"/>
    </location>
</feature>
<dbReference type="Proteomes" id="UP000244174">
    <property type="component" value="Unassembled WGS sequence"/>
</dbReference>
<proteinExistence type="predicted"/>
<keyword evidence="1" id="KW-0812">Transmembrane</keyword>
<organism evidence="2 3">
    <name type="scientific">Christiangramia gaetbulicola</name>
    <dbReference type="NCBI Taxonomy" id="703340"/>
    <lineage>
        <taxon>Bacteria</taxon>
        <taxon>Pseudomonadati</taxon>
        <taxon>Bacteroidota</taxon>
        <taxon>Flavobacteriia</taxon>
        <taxon>Flavobacteriales</taxon>
        <taxon>Flavobacteriaceae</taxon>
        <taxon>Christiangramia</taxon>
    </lineage>
</organism>
<keyword evidence="3" id="KW-1185">Reference proteome</keyword>
<evidence type="ECO:0000256" key="1">
    <source>
        <dbReference type="SAM" id="Phobius"/>
    </source>
</evidence>
<keyword evidence="1" id="KW-1133">Transmembrane helix</keyword>
<dbReference type="EMBL" id="QBKQ01000002">
    <property type="protein sequence ID" value="PTX43426.1"/>
    <property type="molecule type" value="Genomic_DNA"/>
</dbReference>